<dbReference type="Proteomes" id="UP000030752">
    <property type="component" value="Unassembled WGS sequence"/>
</dbReference>
<keyword evidence="3" id="KW-1185">Reference proteome</keyword>
<dbReference type="InterPro" id="IPR036866">
    <property type="entry name" value="RibonucZ/Hydroxyglut_hydro"/>
</dbReference>
<proteinExistence type="predicted"/>
<dbReference type="SMART" id="SM00849">
    <property type="entry name" value="Lactamase_B"/>
    <property type="match status" value="1"/>
</dbReference>
<dbReference type="InterPro" id="IPR001279">
    <property type="entry name" value="Metallo-B-lactamas"/>
</dbReference>
<dbReference type="Gene3D" id="3.60.15.10">
    <property type="entry name" value="Ribonuclease Z/Hydroxyacylglutathione hydrolase-like"/>
    <property type="match status" value="1"/>
</dbReference>
<dbReference type="EMBL" id="KB822724">
    <property type="protein sequence ID" value="ETN37317.1"/>
    <property type="molecule type" value="Genomic_DNA"/>
</dbReference>
<dbReference type="VEuPathDB" id="FungiDB:HMPREF1541_08308"/>
<dbReference type="Pfam" id="PF00753">
    <property type="entry name" value="Lactamase_B"/>
    <property type="match status" value="1"/>
</dbReference>
<protein>
    <recommendedName>
        <fullName evidence="1">Metallo-beta-lactamase domain-containing protein</fullName>
    </recommendedName>
</protein>
<evidence type="ECO:0000259" key="1">
    <source>
        <dbReference type="SMART" id="SM00849"/>
    </source>
</evidence>
<dbReference type="OrthoDB" id="536211at2759"/>
<organism evidence="2 3">
    <name type="scientific">Cyphellophora europaea (strain CBS 101466)</name>
    <name type="common">Phialophora europaea</name>
    <dbReference type="NCBI Taxonomy" id="1220924"/>
    <lineage>
        <taxon>Eukaryota</taxon>
        <taxon>Fungi</taxon>
        <taxon>Dikarya</taxon>
        <taxon>Ascomycota</taxon>
        <taxon>Pezizomycotina</taxon>
        <taxon>Eurotiomycetes</taxon>
        <taxon>Chaetothyriomycetidae</taxon>
        <taxon>Chaetothyriales</taxon>
        <taxon>Cyphellophoraceae</taxon>
        <taxon>Cyphellophora</taxon>
    </lineage>
</organism>
<dbReference type="HOGENOM" id="CLU_054962_0_0_1"/>
<dbReference type="STRING" id="1220924.W2RLG0"/>
<dbReference type="PANTHER" id="PTHR42951">
    <property type="entry name" value="METALLO-BETA-LACTAMASE DOMAIN-CONTAINING"/>
    <property type="match status" value="1"/>
</dbReference>
<dbReference type="RefSeq" id="XP_008720849.1">
    <property type="nucleotide sequence ID" value="XM_008722627.1"/>
</dbReference>
<dbReference type="eggNOG" id="ENOG502RRQ1">
    <property type="taxonomic scope" value="Eukaryota"/>
</dbReference>
<evidence type="ECO:0000313" key="3">
    <source>
        <dbReference type="Proteomes" id="UP000030752"/>
    </source>
</evidence>
<dbReference type="SUPFAM" id="SSF56281">
    <property type="entry name" value="Metallo-hydrolase/oxidoreductase"/>
    <property type="match status" value="1"/>
</dbReference>
<dbReference type="InterPro" id="IPR050855">
    <property type="entry name" value="NDM-1-like"/>
</dbReference>
<dbReference type="CDD" id="cd07739">
    <property type="entry name" value="metallo-hydrolase-like_MBL-fold"/>
    <property type="match status" value="1"/>
</dbReference>
<evidence type="ECO:0000313" key="2">
    <source>
        <dbReference type="EMBL" id="ETN37317.1"/>
    </source>
</evidence>
<reference evidence="2 3" key="1">
    <citation type="submission" date="2013-03" db="EMBL/GenBank/DDBJ databases">
        <title>The Genome Sequence of Phialophora europaea CBS 101466.</title>
        <authorList>
            <consortium name="The Broad Institute Genomics Platform"/>
            <person name="Cuomo C."/>
            <person name="de Hoog S."/>
            <person name="Gorbushina A."/>
            <person name="Walker B."/>
            <person name="Young S.K."/>
            <person name="Zeng Q."/>
            <person name="Gargeya S."/>
            <person name="Fitzgerald M."/>
            <person name="Haas B."/>
            <person name="Abouelleil A."/>
            <person name="Allen A.W."/>
            <person name="Alvarado L."/>
            <person name="Arachchi H.M."/>
            <person name="Berlin A.M."/>
            <person name="Chapman S.B."/>
            <person name="Gainer-Dewar J."/>
            <person name="Goldberg J."/>
            <person name="Griggs A."/>
            <person name="Gujja S."/>
            <person name="Hansen M."/>
            <person name="Howarth C."/>
            <person name="Imamovic A."/>
            <person name="Ireland A."/>
            <person name="Larimer J."/>
            <person name="McCowan C."/>
            <person name="Murphy C."/>
            <person name="Pearson M."/>
            <person name="Poon T.W."/>
            <person name="Priest M."/>
            <person name="Roberts A."/>
            <person name="Saif S."/>
            <person name="Shea T."/>
            <person name="Sisk P."/>
            <person name="Sykes S."/>
            <person name="Wortman J."/>
            <person name="Nusbaum C."/>
            <person name="Birren B."/>
        </authorList>
    </citation>
    <scope>NUCLEOTIDE SEQUENCE [LARGE SCALE GENOMIC DNA]</scope>
    <source>
        <strain evidence="2 3">CBS 101466</strain>
    </source>
</reference>
<feature type="domain" description="Metallo-beta-lactamase" evidence="1">
    <location>
        <begin position="37"/>
        <end position="229"/>
    </location>
</feature>
<name>W2RLG0_CYPE1</name>
<dbReference type="AlphaFoldDB" id="W2RLG0"/>
<accession>W2RLG0</accession>
<gene>
    <name evidence="2" type="ORF">HMPREF1541_08308</name>
</gene>
<dbReference type="GeneID" id="19975647"/>
<sequence>MAATNEVLELQDPGLGEAPGGAPLQCYTKISSEKGLSSVTTLIVGSQAAVVVDPPFLVPDANAVVEFIKDKTKLPVVAVFCSHHHPDHYFSANPILEQWPQSKFYAHEYVRAGIDREYDEKVEYWPKVFGKENVPANPRKPEVYPYSFFMLPGDPGSPVVLLGPVQGDSVDHTLFWLPQERVIITGDAVYARSTHAWVEEIETPDILHAWNLTLLLIESLNPERIIAGHIEDGWDFDARTDMEHMHKYLDLFEQKITNAPKKPGVDELFQTFKKAFPECEKNLDFFLGHLSNQFGEGGTPWAENRHHNVGSRTRDTLEGFLLGQGASK</sequence>
<dbReference type="PANTHER" id="PTHR42951:SF14">
    <property type="entry name" value="METALLO-BETA-LACTAMASE SUPERFAMILY PROTEIN"/>
    <property type="match status" value="1"/>
</dbReference>
<dbReference type="InParanoid" id="W2RLG0"/>